<evidence type="ECO:0000313" key="3">
    <source>
        <dbReference type="Proteomes" id="UP000308917"/>
    </source>
</evidence>
<organism evidence="2 3">
    <name type="scientific">Lampropedia puyangensis</name>
    <dbReference type="NCBI Taxonomy" id="1330072"/>
    <lineage>
        <taxon>Bacteria</taxon>
        <taxon>Pseudomonadati</taxon>
        <taxon>Pseudomonadota</taxon>
        <taxon>Betaproteobacteria</taxon>
        <taxon>Burkholderiales</taxon>
        <taxon>Comamonadaceae</taxon>
        <taxon>Lampropedia</taxon>
    </lineage>
</organism>
<keyword evidence="1" id="KW-0732">Signal</keyword>
<dbReference type="Gene3D" id="2.20.110.10">
    <property type="entry name" value="Histone H3 K4-specific methyltransferase SET7/9 N-terminal domain"/>
    <property type="match status" value="1"/>
</dbReference>
<dbReference type="RefSeq" id="WP_136574133.1">
    <property type="nucleotide sequence ID" value="NZ_STFG01000015.1"/>
</dbReference>
<dbReference type="SUPFAM" id="SSF82185">
    <property type="entry name" value="Histone H3 K4-specific methyltransferase SET7/9 N-terminal domain"/>
    <property type="match status" value="1"/>
</dbReference>
<evidence type="ECO:0000313" key="2">
    <source>
        <dbReference type="EMBL" id="THT99240.1"/>
    </source>
</evidence>
<name>A0A4S8EY86_9BURK</name>
<feature type="chain" id="PRO_5020809666" description="Lipoprotein" evidence="1">
    <location>
        <begin position="26"/>
        <end position="239"/>
    </location>
</feature>
<comment type="caution">
    <text evidence="2">The sequence shown here is derived from an EMBL/GenBank/DDBJ whole genome shotgun (WGS) entry which is preliminary data.</text>
</comment>
<sequence length="239" mass="26250">MTIRTTAMCNKWTMLAAAIVPFLVACQTVEPQSGVAEQQVSVIAVKDIPVDVLGKDAKGQAIIAYFGAPDTEQEGESFAQAQQDGFYRIYAGKNSAGQHVIQDFYQANGAAQTSPFFVDPVGNVLDWAVLPQDGKITFYRPNGAVRGVTAYRDGMLDGQDIYYNDDGSERSVYTWKNDLLDGPFFAKDPDSKSQVEGVAKEDAVVSIKANDDSGQVLTKDEAERLLEASMLYWYQDIFK</sequence>
<evidence type="ECO:0008006" key="4">
    <source>
        <dbReference type="Google" id="ProtNLM"/>
    </source>
</evidence>
<dbReference type="PROSITE" id="PS51257">
    <property type="entry name" value="PROKAR_LIPOPROTEIN"/>
    <property type="match status" value="1"/>
</dbReference>
<dbReference type="AlphaFoldDB" id="A0A4S8EY86"/>
<proteinExistence type="predicted"/>
<keyword evidence="3" id="KW-1185">Reference proteome</keyword>
<accession>A0A4S8EY86</accession>
<dbReference type="Proteomes" id="UP000308917">
    <property type="component" value="Unassembled WGS sequence"/>
</dbReference>
<gene>
    <name evidence="2" type="ORF">E9531_12625</name>
</gene>
<feature type="signal peptide" evidence="1">
    <location>
        <begin position="1"/>
        <end position="25"/>
    </location>
</feature>
<dbReference type="OrthoDB" id="8613001at2"/>
<protein>
    <recommendedName>
        <fullName evidence="4">Lipoprotein</fullName>
    </recommendedName>
</protein>
<reference evidence="2 3" key="1">
    <citation type="journal article" date="2015" name="Antonie Van Leeuwenhoek">
        <title>Lampropedia puyangensis sp. nov., isolated from symptomatic bark of Populus ? euramericana canker and emended description of Lampropedia hyalina (Ehrenberg 1832) Lee et al. 2004.</title>
        <authorList>
            <person name="Li Y."/>
            <person name="Wang T."/>
            <person name="Piao C.G."/>
            <person name="Wang L.F."/>
            <person name="Tian G.Z."/>
            <person name="Zhu T.H."/>
            <person name="Guo M.W."/>
        </authorList>
    </citation>
    <scope>NUCLEOTIDE SEQUENCE [LARGE SCALE GENOMIC DNA]</scope>
    <source>
        <strain evidence="2 3">2-bin</strain>
    </source>
</reference>
<dbReference type="EMBL" id="STFG01000015">
    <property type="protein sequence ID" value="THT99240.1"/>
    <property type="molecule type" value="Genomic_DNA"/>
</dbReference>
<evidence type="ECO:0000256" key="1">
    <source>
        <dbReference type="SAM" id="SignalP"/>
    </source>
</evidence>